<reference evidence="1 2" key="1">
    <citation type="journal article" date="2009" name="PLoS ONE">
        <title>The complete genome of Teredinibacter turnerae T7901: an intracellular endosymbiont of marine wood-boring bivalves (shipworms).</title>
        <authorList>
            <person name="Yang J.C."/>
            <person name="Madupu R."/>
            <person name="Durkin A.S."/>
            <person name="Ekborg N.A."/>
            <person name="Pedamallu C.S."/>
            <person name="Hostetler J.B."/>
            <person name="Radune D."/>
            <person name="Toms B.S."/>
            <person name="Henrissat B."/>
            <person name="Coutinho P.M."/>
            <person name="Schwarz S."/>
            <person name="Field L."/>
            <person name="Trindade-Silva A.E."/>
            <person name="Soares C.A.G."/>
            <person name="Elshahawi S."/>
            <person name="Hanora A."/>
            <person name="Schmidt E.W."/>
            <person name="Haygood M.G."/>
            <person name="Posfai J."/>
            <person name="Benner J."/>
            <person name="Madinger C."/>
            <person name="Nove J."/>
            <person name="Anton B."/>
            <person name="Chaudhary K."/>
            <person name="Foster J."/>
            <person name="Holman A."/>
            <person name="Kumar S."/>
            <person name="Lessard P.A."/>
            <person name="Luyten Y.A."/>
            <person name="Slatko B."/>
            <person name="Wood N."/>
            <person name="Wu B."/>
            <person name="Teplitski M."/>
            <person name="Mougous J.D."/>
            <person name="Ward N."/>
            <person name="Eisen J.A."/>
            <person name="Badger J.H."/>
            <person name="Distel D.L."/>
        </authorList>
    </citation>
    <scope>NUCLEOTIDE SEQUENCE [LARGE SCALE GENOMIC DNA]</scope>
    <source>
        <strain evidence="2">ATCC 39867 / T7901</strain>
    </source>
</reference>
<organism evidence="1 2">
    <name type="scientific">Teredinibacter turnerae (strain ATCC 39867 / T7901)</name>
    <dbReference type="NCBI Taxonomy" id="377629"/>
    <lineage>
        <taxon>Bacteria</taxon>
        <taxon>Pseudomonadati</taxon>
        <taxon>Pseudomonadota</taxon>
        <taxon>Gammaproteobacteria</taxon>
        <taxon>Cellvibrionales</taxon>
        <taxon>Cellvibrionaceae</taxon>
        <taxon>Teredinibacter</taxon>
    </lineage>
</organism>
<dbReference type="STRING" id="377629.TERTU_0586"/>
<evidence type="ECO:0000313" key="1">
    <source>
        <dbReference type="EMBL" id="ACR10814.1"/>
    </source>
</evidence>
<name>C5BNL6_TERTT</name>
<dbReference type="eggNOG" id="ENOG5030P04">
    <property type="taxonomic scope" value="Bacteria"/>
</dbReference>
<dbReference type="Proteomes" id="UP000009080">
    <property type="component" value="Chromosome"/>
</dbReference>
<dbReference type="AlphaFoldDB" id="C5BNL6"/>
<gene>
    <name evidence="1" type="ordered locus">TERTU_0586</name>
</gene>
<dbReference type="KEGG" id="ttu:TERTU_0586"/>
<accession>C5BNL6</accession>
<sequence length="45" mass="5168">MGPYPSRSSAANGLKLYIRYMQVNPMQGALYASARRRAGERFFFH</sequence>
<keyword evidence="2" id="KW-1185">Reference proteome</keyword>
<proteinExistence type="predicted"/>
<dbReference type="EMBL" id="CP001614">
    <property type="protein sequence ID" value="ACR10814.1"/>
    <property type="molecule type" value="Genomic_DNA"/>
</dbReference>
<protein>
    <submittedName>
        <fullName evidence="1">Uncharacterized protein</fullName>
    </submittedName>
</protein>
<dbReference type="HOGENOM" id="CLU_3206312_0_0_6"/>
<evidence type="ECO:0000313" key="2">
    <source>
        <dbReference type="Proteomes" id="UP000009080"/>
    </source>
</evidence>